<dbReference type="RefSeq" id="WP_188430754.1">
    <property type="nucleotide sequence ID" value="NZ_BMEX01000003.1"/>
</dbReference>
<organism evidence="1 2">
    <name type="scientific">Kroppenstedtia guangzhouensis</name>
    <dbReference type="NCBI Taxonomy" id="1274356"/>
    <lineage>
        <taxon>Bacteria</taxon>
        <taxon>Bacillati</taxon>
        <taxon>Bacillota</taxon>
        <taxon>Bacilli</taxon>
        <taxon>Bacillales</taxon>
        <taxon>Thermoactinomycetaceae</taxon>
        <taxon>Kroppenstedtia</taxon>
    </lineage>
</organism>
<dbReference type="EMBL" id="BMEX01000003">
    <property type="protein sequence ID" value="GGA40033.1"/>
    <property type="molecule type" value="Genomic_DNA"/>
</dbReference>
<name>A0ABQ1GAV2_9BACL</name>
<evidence type="ECO:0000313" key="1">
    <source>
        <dbReference type="EMBL" id="GGA40033.1"/>
    </source>
</evidence>
<evidence type="ECO:0000313" key="2">
    <source>
        <dbReference type="Proteomes" id="UP000617979"/>
    </source>
</evidence>
<reference evidence="2" key="1">
    <citation type="journal article" date="2019" name="Int. J. Syst. Evol. Microbiol.">
        <title>The Global Catalogue of Microorganisms (GCM) 10K type strain sequencing project: providing services to taxonomists for standard genome sequencing and annotation.</title>
        <authorList>
            <consortium name="The Broad Institute Genomics Platform"/>
            <consortium name="The Broad Institute Genome Sequencing Center for Infectious Disease"/>
            <person name="Wu L."/>
            <person name="Ma J."/>
        </authorList>
    </citation>
    <scope>NUCLEOTIDE SEQUENCE [LARGE SCALE GENOMIC DNA]</scope>
    <source>
        <strain evidence="2">CGMCC 1.12404</strain>
    </source>
</reference>
<keyword evidence="2" id="KW-1185">Reference proteome</keyword>
<comment type="caution">
    <text evidence="1">The sequence shown here is derived from an EMBL/GenBank/DDBJ whole genome shotgun (WGS) entry which is preliminary data.</text>
</comment>
<dbReference type="Proteomes" id="UP000617979">
    <property type="component" value="Unassembled WGS sequence"/>
</dbReference>
<protein>
    <submittedName>
        <fullName evidence="1">Uncharacterized protein</fullName>
    </submittedName>
</protein>
<sequence length="74" mass="8514">MITTVFAVMQAGLLAPGQTYFYRFIAKTGHPQTGRFRALAPSSLRFAYISCQDYTNGYYHLLRFVDKKDFKLLP</sequence>
<gene>
    <name evidence="1" type="ORF">GCM10007416_11260</name>
</gene>
<proteinExistence type="predicted"/>
<accession>A0ABQ1GAV2</accession>